<protein>
    <recommendedName>
        <fullName evidence="3">SnoaL-like domain-containing protein</fullName>
    </recommendedName>
</protein>
<dbReference type="Proteomes" id="UP001310594">
    <property type="component" value="Unassembled WGS sequence"/>
</dbReference>
<comment type="caution">
    <text evidence="1">The sequence shown here is derived from an EMBL/GenBank/DDBJ whole genome shotgun (WGS) entry which is preliminary data.</text>
</comment>
<dbReference type="Gene3D" id="3.10.450.50">
    <property type="match status" value="1"/>
</dbReference>
<accession>A0AAN7VWC9</accession>
<sequence>MADLSITASHAAGTKWAATWSQNSPSVWTSLYTPSATYADYAFGIIRRGHAGLKSHFEIWRTAHPDFLMTVKEAWPGIDLGDGLVKYSIRTSNQGTFTNDLPTLKASGKRFDFYAVVDLVVRSEDGLVVKVEEWYHRQIDYEKLLERDAVASSSL</sequence>
<organism evidence="1 2">
    <name type="scientific">Elasticomyces elasticus</name>
    <dbReference type="NCBI Taxonomy" id="574655"/>
    <lineage>
        <taxon>Eukaryota</taxon>
        <taxon>Fungi</taxon>
        <taxon>Dikarya</taxon>
        <taxon>Ascomycota</taxon>
        <taxon>Pezizomycotina</taxon>
        <taxon>Dothideomycetes</taxon>
        <taxon>Dothideomycetidae</taxon>
        <taxon>Mycosphaerellales</taxon>
        <taxon>Teratosphaeriaceae</taxon>
        <taxon>Elasticomyces</taxon>
    </lineage>
</organism>
<dbReference type="SUPFAM" id="SSF54427">
    <property type="entry name" value="NTF2-like"/>
    <property type="match status" value="1"/>
</dbReference>
<proteinExistence type="predicted"/>
<dbReference type="AlphaFoldDB" id="A0AAN7VWC9"/>
<name>A0AAN7VWC9_9PEZI</name>
<evidence type="ECO:0008006" key="3">
    <source>
        <dbReference type="Google" id="ProtNLM"/>
    </source>
</evidence>
<evidence type="ECO:0000313" key="2">
    <source>
        <dbReference type="Proteomes" id="UP001310594"/>
    </source>
</evidence>
<evidence type="ECO:0000313" key="1">
    <source>
        <dbReference type="EMBL" id="KAK5705451.1"/>
    </source>
</evidence>
<reference evidence="1" key="1">
    <citation type="submission" date="2023-08" db="EMBL/GenBank/DDBJ databases">
        <title>Black Yeasts Isolated from many extreme environments.</title>
        <authorList>
            <person name="Coleine C."/>
            <person name="Stajich J.E."/>
            <person name="Selbmann L."/>
        </authorList>
    </citation>
    <scope>NUCLEOTIDE SEQUENCE</scope>
    <source>
        <strain evidence="1">CCFEE 5810</strain>
    </source>
</reference>
<gene>
    <name evidence="1" type="ORF">LTR97_002569</name>
</gene>
<dbReference type="InterPro" id="IPR032710">
    <property type="entry name" value="NTF2-like_dom_sf"/>
</dbReference>
<dbReference type="EMBL" id="JAVRQU010000003">
    <property type="protein sequence ID" value="KAK5705451.1"/>
    <property type="molecule type" value="Genomic_DNA"/>
</dbReference>